<protein>
    <submittedName>
        <fullName evidence="3">AAA family ATPase</fullName>
    </submittedName>
</protein>
<evidence type="ECO:0000259" key="1">
    <source>
        <dbReference type="Pfam" id="PF13175"/>
    </source>
</evidence>
<feature type="domain" description="OLD protein-like TOPRIM" evidence="2">
    <location>
        <begin position="370"/>
        <end position="434"/>
    </location>
</feature>
<sequence>MKLISLEIENFRNFERVEVNLTNQNVIFGMNDVGKTNFMFALRFLLDKEIRKNGFKASDYYKNNTDETIKITLGVDLSDRANNDDSKHIISKVGGARSTDDLDNFYFQIQGEYDKSEEVGIPKIYWGNNLMDLIEISQNGIFSSLDNLFKIVYVDPTIDLEKTFSKNRNRLFNQTKLDESDIAISNDIKELAAKLNLKISSMNVIQSFQKTITDEYKKLKNEDINIEMKSELSINGYFGNLIPYIKRDNDDNIYPTSGDGRKKILAYSLLNHLIQLQEGNKIIIYLIEEPENSLHRSMQIALSKQLFSSKVYNYFFLSTHSSELLYEMDNASLIRVYSQSGTTCESYIYRVDDEYKNVKKELNRSLSTALFADKVLLVEGPSEKVLFEKVLEEVNPTYELDGGFLLDVSGIKFKPYVKVLQGLNISVIVKTDNDLKSKRNQPTTFDLIGIQRCLNLLKCNIENEVSLEAVEIDYFKVNDEGKKAFKEREKERMIKEKKLELFQQYKPQIELLNENDIYLSKIDLEHDLYEAIGGTMETVLGAESIKYLQDHKLINMIELTNQLSKEDCLNVIRHPLFKALRKLVMADDEIGIG</sequence>
<evidence type="ECO:0000313" key="4">
    <source>
        <dbReference type="Proteomes" id="UP001304650"/>
    </source>
</evidence>
<keyword evidence="4" id="KW-1185">Reference proteome</keyword>
<dbReference type="Gene3D" id="3.40.50.300">
    <property type="entry name" value="P-loop containing nucleotide triphosphate hydrolases"/>
    <property type="match status" value="1"/>
</dbReference>
<evidence type="ECO:0000259" key="2">
    <source>
        <dbReference type="Pfam" id="PF20469"/>
    </source>
</evidence>
<dbReference type="EMBL" id="CP130319">
    <property type="protein sequence ID" value="WNR43012.1"/>
    <property type="molecule type" value="Genomic_DNA"/>
</dbReference>
<evidence type="ECO:0000313" key="3">
    <source>
        <dbReference type="EMBL" id="WNR43012.1"/>
    </source>
</evidence>
<dbReference type="InterPro" id="IPR041685">
    <property type="entry name" value="AAA_GajA/Old/RecF-like"/>
</dbReference>
<feature type="domain" description="Endonuclease GajA/Old nuclease/RecF-like AAA" evidence="1">
    <location>
        <begin position="1"/>
        <end position="106"/>
    </location>
</feature>
<dbReference type="SUPFAM" id="SSF52540">
    <property type="entry name" value="P-loop containing nucleoside triphosphate hydrolases"/>
    <property type="match status" value="1"/>
</dbReference>
<dbReference type="PANTHER" id="PTHR43581:SF4">
    <property type="entry name" value="ATP_GTP PHOSPHATASE"/>
    <property type="match status" value="1"/>
</dbReference>
<organism evidence="3 4">
    <name type="scientific">Paenibacillus roseopurpureus</name>
    <dbReference type="NCBI Taxonomy" id="2918901"/>
    <lineage>
        <taxon>Bacteria</taxon>
        <taxon>Bacillati</taxon>
        <taxon>Bacillota</taxon>
        <taxon>Bacilli</taxon>
        <taxon>Bacillales</taxon>
        <taxon>Paenibacillaceae</taxon>
        <taxon>Paenibacillus</taxon>
    </lineage>
</organism>
<feature type="domain" description="Endonuclease GajA/Old nuclease/RecF-like AAA" evidence="1">
    <location>
        <begin position="172"/>
        <end position="324"/>
    </location>
</feature>
<dbReference type="Pfam" id="PF13175">
    <property type="entry name" value="AAA_15"/>
    <property type="match status" value="2"/>
</dbReference>
<dbReference type="KEGG" id="proo:MJB10_18060"/>
<proteinExistence type="predicted"/>
<dbReference type="InterPro" id="IPR027417">
    <property type="entry name" value="P-loop_NTPase"/>
</dbReference>
<dbReference type="InterPro" id="IPR051396">
    <property type="entry name" value="Bact_Antivir_Def_Nuclease"/>
</dbReference>
<dbReference type="Proteomes" id="UP001304650">
    <property type="component" value="Chromosome"/>
</dbReference>
<accession>A0AA96RLC1</accession>
<dbReference type="InterPro" id="IPR034139">
    <property type="entry name" value="TOPRIM_OLD"/>
</dbReference>
<name>A0AA96RLC1_9BACL</name>
<dbReference type="PANTHER" id="PTHR43581">
    <property type="entry name" value="ATP/GTP PHOSPHATASE"/>
    <property type="match status" value="1"/>
</dbReference>
<dbReference type="AlphaFoldDB" id="A0AA96RLC1"/>
<gene>
    <name evidence="3" type="ORF">MJB10_18060</name>
</gene>
<dbReference type="RefSeq" id="WP_314796922.1">
    <property type="nucleotide sequence ID" value="NZ_CP130319.1"/>
</dbReference>
<dbReference type="CDD" id="cd01026">
    <property type="entry name" value="TOPRIM_OLD"/>
    <property type="match status" value="1"/>
</dbReference>
<reference evidence="3" key="1">
    <citation type="submission" date="2022-02" db="EMBL/GenBank/DDBJ databases">
        <title>Paenibacillus sp. MBLB1832 Whole Genome Shotgun Sequencing.</title>
        <authorList>
            <person name="Hwang C.Y."/>
            <person name="Cho E.-S."/>
            <person name="Seo M.-J."/>
        </authorList>
    </citation>
    <scope>NUCLEOTIDE SEQUENCE</scope>
    <source>
        <strain evidence="3">MBLB1832</strain>
    </source>
</reference>
<dbReference type="Pfam" id="PF20469">
    <property type="entry name" value="OLD-like_TOPRIM"/>
    <property type="match status" value="1"/>
</dbReference>